<evidence type="ECO:0000259" key="11">
    <source>
        <dbReference type="SMART" id="SM00990"/>
    </source>
</evidence>
<name>A0A455TZZ2_9GAMM</name>
<keyword evidence="6" id="KW-0540">Nuclease</keyword>
<reference evidence="12 13" key="1">
    <citation type="journal article" date="2019" name="Microbiol. Resour. Announc.">
        <title>Complete Genome Sequence of Halomonas sulfidaeris Strain Esulfide1 Isolated from a Metal Sulfide Rock at a Depth of 2,200 Meters, Obtained Using Nanopore Sequencing.</title>
        <authorList>
            <person name="Saito M."/>
            <person name="Nishigata A."/>
            <person name="Galipon J."/>
            <person name="Arakawa K."/>
        </authorList>
    </citation>
    <scope>NUCLEOTIDE SEQUENCE [LARGE SCALE GENOMIC DNA]</scope>
    <source>
        <strain evidence="12 13">ATCC BAA-803</strain>
    </source>
</reference>
<evidence type="ECO:0000256" key="10">
    <source>
        <dbReference type="ARBA" id="ARBA00023211"/>
    </source>
</evidence>
<dbReference type="KEGG" id="hsr:HSBAA_04280"/>
<keyword evidence="7" id="KW-0479">Metal-binding</keyword>
<dbReference type="EC" id="3.1.4.1" evidence="5"/>
<dbReference type="AlphaFoldDB" id="A0A455TZZ2"/>
<organism evidence="12 13">
    <name type="scientific">Vreelandella sulfidaeris</name>
    <dbReference type="NCBI Taxonomy" id="115553"/>
    <lineage>
        <taxon>Bacteria</taxon>
        <taxon>Pseudomonadati</taxon>
        <taxon>Pseudomonadota</taxon>
        <taxon>Gammaproteobacteria</taxon>
        <taxon>Oceanospirillales</taxon>
        <taxon>Halomonadaceae</taxon>
        <taxon>Vreelandella</taxon>
    </lineage>
</organism>
<keyword evidence="10" id="KW-0464">Manganese</keyword>
<evidence type="ECO:0000256" key="2">
    <source>
        <dbReference type="ARBA" id="ARBA00001936"/>
    </source>
</evidence>
<proteinExistence type="inferred from homology"/>
<evidence type="ECO:0000256" key="3">
    <source>
        <dbReference type="ARBA" id="ARBA00001946"/>
    </source>
</evidence>
<evidence type="ECO:0000256" key="9">
    <source>
        <dbReference type="ARBA" id="ARBA00022842"/>
    </source>
</evidence>
<dbReference type="Gene3D" id="3.40.1350.10">
    <property type="match status" value="1"/>
</dbReference>
<evidence type="ECO:0000256" key="7">
    <source>
        <dbReference type="ARBA" id="ARBA00022723"/>
    </source>
</evidence>
<dbReference type="FunFam" id="3.40.1350.10:FF:000024">
    <property type="entry name" value="Fanconi-associated nuclease"/>
    <property type="match status" value="1"/>
</dbReference>
<accession>A0A455TZZ2</accession>
<evidence type="ECO:0000313" key="12">
    <source>
        <dbReference type="EMBL" id="BBI59122.1"/>
    </source>
</evidence>
<evidence type="ECO:0000256" key="5">
    <source>
        <dbReference type="ARBA" id="ARBA00012029"/>
    </source>
</evidence>
<evidence type="ECO:0000256" key="1">
    <source>
        <dbReference type="ARBA" id="ARBA00000983"/>
    </source>
</evidence>
<evidence type="ECO:0000256" key="6">
    <source>
        <dbReference type="ARBA" id="ARBA00022722"/>
    </source>
</evidence>
<comment type="catalytic activity">
    <reaction evidence="1">
        <text>Hydrolytically removes 5'-nucleotides successively from the 3'-hydroxy termini of 3'-hydroxy-terminated oligonucleotides.</text>
        <dbReference type="EC" id="3.1.4.1"/>
    </reaction>
</comment>
<gene>
    <name evidence="12" type="ORF">HSBAA_04280</name>
</gene>
<dbReference type="GO" id="GO:0004528">
    <property type="term" value="F:phosphodiesterase I activity"/>
    <property type="evidence" value="ECO:0007669"/>
    <property type="project" value="UniProtKB-EC"/>
</dbReference>
<comment type="cofactor">
    <cofactor evidence="3">
        <name>Mg(2+)</name>
        <dbReference type="ChEBI" id="CHEBI:18420"/>
    </cofactor>
</comment>
<comment type="similarity">
    <text evidence="4">Belongs to the FAN1 family.</text>
</comment>
<dbReference type="Proteomes" id="UP000320231">
    <property type="component" value="Chromosome"/>
</dbReference>
<dbReference type="InterPro" id="IPR033315">
    <property type="entry name" value="Fan1-like"/>
</dbReference>
<evidence type="ECO:0000256" key="4">
    <source>
        <dbReference type="ARBA" id="ARBA00005533"/>
    </source>
</evidence>
<dbReference type="GO" id="GO:0036297">
    <property type="term" value="P:interstrand cross-link repair"/>
    <property type="evidence" value="ECO:0007669"/>
    <property type="project" value="InterPro"/>
</dbReference>
<sequence length="102" mass="11819">MHWAIVDEALVELALTCIPAEHLRRCFERLLEDLKANRAGLPDLIQFLPNAPAEPRYRMIEVKGPGDRLQDNQRRWLTFFHRHGMPVAVCYVRWADNGEPGV</sequence>
<protein>
    <recommendedName>
        <fullName evidence="5">phosphodiesterase I</fullName>
        <ecNumber evidence="5">3.1.4.1</ecNumber>
    </recommendedName>
</protein>
<keyword evidence="8" id="KW-0378">Hydrolase</keyword>
<comment type="cofactor">
    <cofactor evidence="2">
        <name>Mn(2+)</name>
        <dbReference type="ChEBI" id="CHEBI:29035"/>
    </cofactor>
</comment>
<dbReference type="SMART" id="SM00990">
    <property type="entry name" value="VRR_NUC"/>
    <property type="match status" value="1"/>
</dbReference>
<dbReference type="InterPro" id="IPR011856">
    <property type="entry name" value="tRNA_endonuc-like_dom_sf"/>
</dbReference>
<dbReference type="PANTHER" id="PTHR15749:SF4">
    <property type="entry name" value="FANCONI-ASSOCIATED NUCLEASE 1"/>
    <property type="match status" value="1"/>
</dbReference>
<dbReference type="InterPro" id="IPR014883">
    <property type="entry name" value="VRR_NUC"/>
</dbReference>
<keyword evidence="9" id="KW-0460">Magnesium</keyword>
<dbReference type="Pfam" id="PF08774">
    <property type="entry name" value="VRR_NUC"/>
    <property type="match status" value="1"/>
</dbReference>
<evidence type="ECO:0000313" key="13">
    <source>
        <dbReference type="Proteomes" id="UP000320231"/>
    </source>
</evidence>
<evidence type="ECO:0000256" key="8">
    <source>
        <dbReference type="ARBA" id="ARBA00022801"/>
    </source>
</evidence>
<dbReference type="GO" id="GO:0003676">
    <property type="term" value="F:nucleic acid binding"/>
    <property type="evidence" value="ECO:0007669"/>
    <property type="project" value="InterPro"/>
</dbReference>
<dbReference type="PANTHER" id="PTHR15749">
    <property type="entry name" value="FANCONI-ASSOCIATED NUCLEASE 1"/>
    <property type="match status" value="1"/>
</dbReference>
<feature type="domain" description="VRR-NUC" evidence="11">
    <location>
        <begin position="1"/>
        <end position="94"/>
    </location>
</feature>
<dbReference type="EMBL" id="AP019514">
    <property type="protein sequence ID" value="BBI59122.1"/>
    <property type="molecule type" value="Genomic_DNA"/>
</dbReference>